<dbReference type="InterPro" id="IPR052919">
    <property type="entry name" value="TA_system_RNase"/>
</dbReference>
<dbReference type="Pfam" id="PF01850">
    <property type="entry name" value="PIN"/>
    <property type="match status" value="1"/>
</dbReference>
<dbReference type="PANTHER" id="PTHR36173:SF2">
    <property type="entry name" value="RIBONUCLEASE VAPC16"/>
    <property type="match status" value="1"/>
</dbReference>
<dbReference type="InterPro" id="IPR029060">
    <property type="entry name" value="PIN-like_dom_sf"/>
</dbReference>
<organism evidence="2 3">
    <name type="scientific">Phyllobacterium bourgognense</name>
    <dbReference type="NCBI Taxonomy" id="314236"/>
    <lineage>
        <taxon>Bacteria</taxon>
        <taxon>Pseudomonadati</taxon>
        <taxon>Pseudomonadota</taxon>
        <taxon>Alphaproteobacteria</taxon>
        <taxon>Hyphomicrobiales</taxon>
        <taxon>Phyllobacteriaceae</taxon>
        <taxon>Phyllobacterium</taxon>
    </lineage>
</organism>
<reference evidence="2 3" key="1">
    <citation type="submission" date="2018-07" db="EMBL/GenBank/DDBJ databases">
        <title>Genomic Encyclopedia of Type Strains, Phase III (KMG-III): the genomes of soil and plant-associated and newly described type strains.</title>
        <authorList>
            <person name="Whitman W."/>
        </authorList>
    </citation>
    <scope>NUCLEOTIDE SEQUENCE [LARGE SCALE GENOMIC DNA]</scope>
    <source>
        <strain evidence="2 3">31-25a</strain>
    </source>
</reference>
<proteinExistence type="predicted"/>
<keyword evidence="3" id="KW-1185">Reference proteome</keyword>
<dbReference type="EMBL" id="QPJM01000003">
    <property type="protein sequence ID" value="RCW85407.1"/>
    <property type="molecule type" value="Genomic_DNA"/>
</dbReference>
<dbReference type="OrthoDB" id="9798990at2"/>
<protein>
    <submittedName>
        <fullName evidence="2">PIN domain nuclease of toxin-antitoxin system</fullName>
    </submittedName>
</protein>
<sequence length="129" mass="14343">MQLLLDTHVLLWWDEGADRLGSVTRDAIANPDNQIYISAASIWEIAIKSAKGKLRFSGSPHAAIERNGFLPLSISPHHAELAGQLAWSHPDPFDRMLITQAQSDGLILVHADSVIHTYKEVPQLWARDT</sequence>
<dbReference type="Gene3D" id="3.40.50.1010">
    <property type="entry name" value="5'-nuclease"/>
    <property type="match status" value="1"/>
</dbReference>
<dbReference type="Proteomes" id="UP000253324">
    <property type="component" value="Unassembled WGS sequence"/>
</dbReference>
<name>A0A368Z2E7_9HYPH</name>
<dbReference type="SUPFAM" id="SSF88723">
    <property type="entry name" value="PIN domain-like"/>
    <property type="match status" value="1"/>
</dbReference>
<dbReference type="InterPro" id="IPR002716">
    <property type="entry name" value="PIN_dom"/>
</dbReference>
<dbReference type="InterPro" id="IPR041705">
    <property type="entry name" value="PIN_Sll0205"/>
</dbReference>
<evidence type="ECO:0000259" key="1">
    <source>
        <dbReference type="Pfam" id="PF01850"/>
    </source>
</evidence>
<evidence type="ECO:0000313" key="3">
    <source>
        <dbReference type="Proteomes" id="UP000253324"/>
    </source>
</evidence>
<accession>A0A368Z2E7</accession>
<feature type="domain" description="PIN" evidence="1">
    <location>
        <begin position="4"/>
        <end position="116"/>
    </location>
</feature>
<dbReference type="AlphaFoldDB" id="A0A368Z2E7"/>
<evidence type="ECO:0000313" key="2">
    <source>
        <dbReference type="EMBL" id="RCW85407.1"/>
    </source>
</evidence>
<gene>
    <name evidence="2" type="ORF">C7476_103250</name>
</gene>
<dbReference type="RefSeq" id="WP_114429255.1">
    <property type="nucleotide sequence ID" value="NZ_QPJM01000003.1"/>
</dbReference>
<dbReference type="PANTHER" id="PTHR36173">
    <property type="entry name" value="RIBONUCLEASE VAPC16-RELATED"/>
    <property type="match status" value="1"/>
</dbReference>
<dbReference type="CDD" id="cd09872">
    <property type="entry name" value="PIN_Sll0205-like"/>
    <property type="match status" value="1"/>
</dbReference>
<comment type="caution">
    <text evidence="2">The sequence shown here is derived from an EMBL/GenBank/DDBJ whole genome shotgun (WGS) entry which is preliminary data.</text>
</comment>